<reference evidence="1 2" key="2">
    <citation type="journal article" date="2017" name="Front. Plant Sci.">
        <title>Gene Classification and Mining of Molecular Markers Useful in Red Clover (Trifolium pratense) Breeding.</title>
        <authorList>
            <person name="Istvanek J."/>
            <person name="Dluhosova J."/>
            <person name="Dluhos P."/>
            <person name="Patkova L."/>
            <person name="Nedelnik J."/>
            <person name="Repkova J."/>
        </authorList>
    </citation>
    <scope>NUCLEOTIDE SEQUENCE [LARGE SCALE GENOMIC DNA]</scope>
    <source>
        <strain evidence="2">cv. Tatra</strain>
        <tissue evidence="1">Young leaves</tissue>
    </source>
</reference>
<dbReference type="EMBL" id="ASHM01211525">
    <property type="protein sequence ID" value="PNX67554.1"/>
    <property type="molecule type" value="Genomic_DNA"/>
</dbReference>
<protein>
    <submittedName>
        <fullName evidence="1">Uncharacterized protein</fullName>
    </submittedName>
</protein>
<proteinExistence type="predicted"/>
<accession>A0A2K3KMM4</accession>
<gene>
    <name evidence="1" type="ORF">L195_g063571</name>
</gene>
<dbReference type="Proteomes" id="UP000236291">
    <property type="component" value="Unassembled WGS sequence"/>
</dbReference>
<sequence>MLDLLKIFAWPFDQTCGHDLEEVARATWMQLAGANYGQLVGAILAWL</sequence>
<name>A0A2K3KMM4_TRIPR</name>
<comment type="caution">
    <text evidence="1">The sequence shown here is derived from an EMBL/GenBank/DDBJ whole genome shotgun (WGS) entry which is preliminary data.</text>
</comment>
<evidence type="ECO:0000313" key="1">
    <source>
        <dbReference type="EMBL" id="PNX67554.1"/>
    </source>
</evidence>
<reference evidence="1 2" key="1">
    <citation type="journal article" date="2014" name="Am. J. Bot.">
        <title>Genome assembly and annotation for red clover (Trifolium pratense; Fabaceae).</title>
        <authorList>
            <person name="Istvanek J."/>
            <person name="Jaros M."/>
            <person name="Krenek A."/>
            <person name="Repkova J."/>
        </authorList>
    </citation>
    <scope>NUCLEOTIDE SEQUENCE [LARGE SCALE GENOMIC DNA]</scope>
    <source>
        <strain evidence="2">cv. Tatra</strain>
        <tissue evidence="1">Young leaves</tissue>
    </source>
</reference>
<organism evidence="1 2">
    <name type="scientific">Trifolium pratense</name>
    <name type="common">Red clover</name>
    <dbReference type="NCBI Taxonomy" id="57577"/>
    <lineage>
        <taxon>Eukaryota</taxon>
        <taxon>Viridiplantae</taxon>
        <taxon>Streptophyta</taxon>
        <taxon>Embryophyta</taxon>
        <taxon>Tracheophyta</taxon>
        <taxon>Spermatophyta</taxon>
        <taxon>Magnoliopsida</taxon>
        <taxon>eudicotyledons</taxon>
        <taxon>Gunneridae</taxon>
        <taxon>Pentapetalae</taxon>
        <taxon>rosids</taxon>
        <taxon>fabids</taxon>
        <taxon>Fabales</taxon>
        <taxon>Fabaceae</taxon>
        <taxon>Papilionoideae</taxon>
        <taxon>50 kb inversion clade</taxon>
        <taxon>NPAAA clade</taxon>
        <taxon>Hologalegina</taxon>
        <taxon>IRL clade</taxon>
        <taxon>Trifolieae</taxon>
        <taxon>Trifolium</taxon>
    </lineage>
</organism>
<evidence type="ECO:0000313" key="2">
    <source>
        <dbReference type="Proteomes" id="UP000236291"/>
    </source>
</evidence>
<dbReference type="AlphaFoldDB" id="A0A2K3KMM4"/>
<feature type="non-terminal residue" evidence="1">
    <location>
        <position position="47"/>
    </location>
</feature>